<reference evidence="1 2" key="1">
    <citation type="submission" date="2019-09" db="EMBL/GenBank/DDBJ databases">
        <title>Genome sequence and assembly of Taibaiella sp.</title>
        <authorList>
            <person name="Chhetri G."/>
        </authorList>
    </citation>
    <scope>NUCLEOTIDE SEQUENCE [LARGE SCALE GENOMIC DNA]</scope>
    <source>
        <strain evidence="1 2">KVB11</strain>
    </source>
</reference>
<dbReference type="Proteomes" id="UP000323632">
    <property type="component" value="Unassembled WGS sequence"/>
</dbReference>
<dbReference type="RefSeq" id="WP_150033885.1">
    <property type="nucleotide sequence ID" value="NZ_VWSH01000004.1"/>
</dbReference>
<dbReference type="EMBL" id="VWSH01000004">
    <property type="protein sequence ID" value="KAA5532382.1"/>
    <property type="molecule type" value="Genomic_DNA"/>
</dbReference>
<accession>A0A5M6CEQ6</accession>
<comment type="caution">
    <text evidence="1">The sequence shown here is derived from an EMBL/GenBank/DDBJ whole genome shotgun (WGS) entry which is preliminary data.</text>
</comment>
<gene>
    <name evidence="1" type="ORF">F0919_16455</name>
</gene>
<organism evidence="1 2">
    <name type="scientific">Taibaiella lutea</name>
    <dbReference type="NCBI Taxonomy" id="2608001"/>
    <lineage>
        <taxon>Bacteria</taxon>
        <taxon>Pseudomonadati</taxon>
        <taxon>Bacteroidota</taxon>
        <taxon>Chitinophagia</taxon>
        <taxon>Chitinophagales</taxon>
        <taxon>Chitinophagaceae</taxon>
        <taxon>Taibaiella</taxon>
    </lineage>
</organism>
<proteinExistence type="predicted"/>
<protein>
    <submittedName>
        <fullName evidence="1">Uncharacterized protein</fullName>
    </submittedName>
</protein>
<dbReference type="AlphaFoldDB" id="A0A5M6CEQ6"/>
<sequence>MRLAVFFMSLCFLLSRGNTYISMAVQGGNYTHHTQKPQKAKFTNSDYSLFTDTDWDSEEEHVVSDDDVNDNLSDDSFLAQQFKMMAMCYASVPYHSILNYYHNCYRNPPSFLGQASHKYILQGVLRI</sequence>
<evidence type="ECO:0000313" key="2">
    <source>
        <dbReference type="Proteomes" id="UP000323632"/>
    </source>
</evidence>
<keyword evidence="2" id="KW-1185">Reference proteome</keyword>
<evidence type="ECO:0000313" key="1">
    <source>
        <dbReference type="EMBL" id="KAA5532382.1"/>
    </source>
</evidence>
<name>A0A5M6CEQ6_9BACT</name>